<reference evidence="10" key="1">
    <citation type="submission" date="2015-09" db="EMBL/GenBank/DDBJ databases">
        <authorList>
            <person name="Wibberg D."/>
        </authorList>
    </citation>
    <scope>NUCLEOTIDE SEQUENCE [LARGE SCALE GENOMIC DNA]</scope>
    <source>
        <strain evidence="10">SD1D</strain>
    </source>
</reference>
<dbReference type="InterPro" id="IPR053924">
    <property type="entry name" value="RecX_HTH_2nd"/>
</dbReference>
<keyword evidence="10" id="KW-1185">Reference proteome</keyword>
<evidence type="ECO:0000256" key="3">
    <source>
        <dbReference type="ARBA" id="ARBA00018111"/>
    </source>
</evidence>
<dbReference type="InterPro" id="IPR036388">
    <property type="entry name" value="WH-like_DNA-bd_sf"/>
</dbReference>
<dbReference type="InterPro" id="IPR003783">
    <property type="entry name" value="Regulatory_RecX"/>
</dbReference>
<dbReference type="RefSeq" id="WP_058258005.1">
    <property type="nucleotide sequence ID" value="NZ_DUPS01000029.1"/>
</dbReference>
<sequence length="210" mass="25074">MIVTDILEVNLGHSKKKKAYKIYLDYNFAFLLYSQDIKLYGLKKGLDLSEETYHKIIEETVYRRAKQKALAILKFADRTQYELYIKLKDAYYTDEIIDRTIEYLKGYNYLNDVRYASNYIRSKMYQQSKLVLKSKLLQKGIDRDTIEKIIFNEYQTSAEDKDPEILAINKHIKKKYKDLTCLTKEEKQKLITSLYRKGFNLDKIHKCLDI</sequence>
<dbReference type="Pfam" id="PF21981">
    <property type="entry name" value="RecX_HTH3"/>
    <property type="match status" value="1"/>
</dbReference>
<evidence type="ECO:0000313" key="10">
    <source>
        <dbReference type="Proteomes" id="UP000196053"/>
    </source>
</evidence>
<evidence type="ECO:0000259" key="7">
    <source>
        <dbReference type="Pfam" id="PF21981"/>
    </source>
</evidence>
<evidence type="ECO:0000256" key="1">
    <source>
        <dbReference type="ARBA" id="ARBA00004496"/>
    </source>
</evidence>
<dbReference type="InterPro" id="IPR053926">
    <property type="entry name" value="RecX_HTH_1st"/>
</dbReference>
<feature type="domain" description="RecX second three-helical" evidence="6">
    <location>
        <begin position="111"/>
        <end position="148"/>
    </location>
</feature>
<dbReference type="GO" id="GO:0005737">
    <property type="term" value="C:cytoplasm"/>
    <property type="evidence" value="ECO:0007669"/>
    <property type="project" value="UniProtKB-SubCell"/>
</dbReference>
<comment type="function">
    <text evidence="5">Modulates RecA activity.</text>
</comment>
<dbReference type="Pfam" id="PF21982">
    <property type="entry name" value="RecX_HTH1"/>
    <property type="match status" value="1"/>
</dbReference>
<organism evidence="9 10">
    <name type="scientific">Herbinix luporum</name>
    <dbReference type="NCBI Taxonomy" id="1679721"/>
    <lineage>
        <taxon>Bacteria</taxon>
        <taxon>Bacillati</taxon>
        <taxon>Bacillota</taxon>
        <taxon>Clostridia</taxon>
        <taxon>Lachnospirales</taxon>
        <taxon>Lachnospiraceae</taxon>
        <taxon>Herbinix</taxon>
    </lineage>
</organism>
<evidence type="ECO:0000256" key="5">
    <source>
        <dbReference type="HAMAP-Rule" id="MF_01114"/>
    </source>
</evidence>
<protein>
    <recommendedName>
        <fullName evidence="3 5">Regulatory protein RecX</fullName>
    </recommendedName>
</protein>
<dbReference type="InterPro" id="IPR053925">
    <property type="entry name" value="RecX_HTH_3rd"/>
</dbReference>
<dbReference type="EMBL" id="LN879430">
    <property type="protein sequence ID" value="CUH92655.1"/>
    <property type="molecule type" value="Genomic_DNA"/>
</dbReference>
<dbReference type="PANTHER" id="PTHR33602">
    <property type="entry name" value="REGULATORY PROTEIN RECX FAMILY PROTEIN"/>
    <property type="match status" value="1"/>
</dbReference>
<feature type="domain" description="RecX third three-helical" evidence="7">
    <location>
        <begin position="168"/>
        <end position="208"/>
    </location>
</feature>
<evidence type="ECO:0000259" key="6">
    <source>
        <dbReference type="Pfam" id="PF02631"/>
    </source>
</evidence>
<gene>
    <name evidence="5" type="primary">recX</name>
    <name evidence="9" type="ORF">SD1D_1109</name>
</gene>
<dbReference type="OrthoDB" id="9804967at2"/>
<dbReference type="Pfam" id="PF02631">
    <property type="entry name" value="RecX_HTH2"/>
    <property type="match status" value="1"/>
</dbReference>
<dbReference type="PANTHER" id="PTHR33602:SF1">
    <property type="entry name" value="REGULATORY PROTEIN RECX FAMILY PROTEIN"/>
    <property type="match status" value="1"/>
</dbReference>
<comment type="subcellular location">
    <subcellularLocation>
        <location evidence="1 5">Cytoplasm</location>
    </subcellularLocation>
</comment>
<proteinExistence type="inferred from homology"/>
<evidence type="ECO:0000313" key="9">
    <source>
        <dbReference type="EMBL" id="CUH92655.1"/>
    </source>
</evidence>
<dbReference type="AlphaFoldDB" id="A0A0K8J5C0"/>
<keyword evidence="4 5" id="KW-0963">Cytoplasm</keyword>
<evidence type="ECO:0000256" key="2">
    <source>
        <dbReference type="ARBA" id="ARBA00009695"/>
    </source>
</evidence>
<evidence type="ECO:0000259" key="8">
    <source>
        <dbReference type="Pfam" id="PF21982"/>
    </source>
</evidence>
<feature type="domain" description="RecX first three-helical" evidence="8">
    <location>
        <begin position="65"/>
        <end position="104"/>
    </location>
</feature>
<dbReference type="KEGG" id="hsd:SD1D_1109"/>
<accession>A0A0K8J5C0</accession>
<dbReference type="GO" id="GO:0006282">
    <property type="term" value="P:regulation of DNA repair"/>
    <property type="evidence" value="ECO:0007669"/>
    <property type="project" value="UniProtKB-UniRule"/>
</dbReference>
<name>A0A0K8J5C0_9FIRM</name>
<comment type="similarity">
    <text evidence="2 5">Belongs to the RecX family.</text>
</comment>
<dbReference type="Proteomes" id="UP000196053">
    <property type="component" value="Chromosome I"/>
</dbReference>
<dbReference type="HAMAP" id="MF_01114">
    <property type="entry name" value="RecX"/>
    <property type="match status" value="1"/>
</dbReference>
<dbReference type="Gene3D" id="1.10.10.10">
    <property type="entry name" value="Winged helix-like DNA-binding domain superfamily/Winged helix DNA-binding domain"/>
    <property type="match status" value="3"/>
</dbReference>
<evidence type="ECO:0000256" key="4">
    <source>
        <dbReference type="ARBA" id="ARBA00022490"/>
    </source>
</evidence>